<gene>
    <name evidence="2" type="ORF">B5V51_14691</name>
</gene>
<feature type="compositionally biased region" description="Basic residues" evidence="1">
    <location>
        <begin position="114"/>
        <end position="125"/>
    </location>
</feature>
<feature type="region of interest" description="Disordered" evidence="1">
    <location>
        <begin position="435"/>
        <end position="459"/>
    </location>
</feature>
<sequence length="620" mass="70610">MSSKSSKKTTNVSPKISPLEPIITRTKSAQQRRQLRNKEKKNEKPKLTKPEIKSPKSNKPVIRSKEALLKEPVKSSVEVIEQVEYYPNKLKRKLCTKKVMLKPKHNFKVVAATNKRKLATPKRGLKSPTSKQGSPRHLLSPKRPRQACSSPELSMQDMVRIMEETRSLSDEDFMEILTCPSPVWWEDPPDGCYDEDSICTRSPEQIPEKSTKDTKKRKITKTKPFNKTNNNTINVEQITIKEIKKDERFVQKKLKLENILGNIKNKTVKPITIVKNTGENRNRKVSDSEGDISDLSFNEEEILKNLENMDIPIEPKSNTTVPVNIKKEIDVKDIKNEIMEPISSKNDKVVSEDLSSVPIKSEVTDEINCIIVDEYSDSNKVSKCDDSLDVESLNIDDDQCTKITNVNENSCSISSNKDTKLKQELSNFSKNLEFNKNTEQNTANDANNSDKVNTTENLSRKSTDLSEYITIYKIIPEKSKIDSPEKEPKATSSRKTKMDTVKGKLNDFFKHCKNNKRVKKSESPIPAISLTDVKQEIIDNESSDAKIDFEENRLNGCDSCVVKTENGIKESYDEIEKAPNLHCNSCDFLADTKETYRQHVSSCKDVARISWSHNYVLNQT</sequence>
<protein>
    <submittedName>
        <fullName evidence="2">Uncharacterized protein</fullName>
    </submittedName>
</protein>
<feature type="region of interest" description="Disordered" evidence="1">
    <location>
        <begin position="113"/>
        <end position="154"/>
    </location>
</feature>
<accession>A0A2A4JQ55</accession>
<feature type="region of interest" description="Disordered" evidence="1">
    <location>
        <begin position="1"/>
        <end position="68"/>
    </location>
</feature>
<proteinExistence type="predicted"/>
<evidence type="ECO:0000313" key="2">
    <source>
        <dbReference type="EMBL" id="PCG73573.1"/>
    </source>
</evidence>
<feature type="compositionally biased region" description="Polar residues" evidence="1">
    <location>
        <begin position="435"/>
        <end position="457"/>
    </location>
</feature>
<dbReference type="EMBL" id="NWSH01000911">
    <property type="protein sequence ID" value="PCG73573.1"/>
    <property type="molecule type" value="Genomic_DNA"/>
</dbReference>
<evidence type="ECO:0000256" key="1">
    <source>
        <dbReference type="SAM" id="MobiDB-lite"/>
    </source>
</evidence>
<name>A0A2A4JQ55_HELVI</name>
<organism evidence="2">
    <name type="scientific">Heliothis virescens</name>
    <name type="common">Tobacco budworm moth</name>
    <dbReference type="NCBI Taxonomy" id="7102"/>
    <lineage>
        <taxon>Eukaryota</taxon>
        <taxon>Metazoa</taxon>
        <taxon>Ecdysozoa</taxon>
        <taxon>Arthropoda</taxon>
        <taxon>Hexapoda</taxon>
        <taxon>Insecta</taxon>
        <taxon>Pterygota</taxon>
        <taxon>Neoptera</taxon>
        <taxon>Endopterygota</taxon>
        <taxon>Lepidoptera</taxon>
        <taxon>Glossata</taxon>
        <taxon>Ditrysia</taxon>
        <taxon>Noctuoidea</taxon>
        <taxon>Noctuidae</taxon>
        <taxon>Heliothinae</taxon>
        <taxon>Heliothis</taxon>
    </lineage>
</organism>
<comment type="caution">
    <text evidence="2">The sequence shown here is derived from an EMBL/GenBank/DDBJ whole genome shotgun (WGS) entry which is preliminary data.</text>
</comment>
<dbReference type="AlphaFoldDB" id="A0A2A4JQ55"/>
<reference evidence="2" key="1">
    <citation type="submission" date="2017-09" db="EMBL/GenBank/DDBJ databases">
        <title>Contemporary evolution of a Lepidopteran species, Heliothis virescens, in response to modern agricultural practices.</title>
        <authorList>
            <person name="Fritz M.L."/>
            <person name="Deyonke A.M."/>
            <person name="Papanicolaou A."/>
            <person name="Micinski S."/>
            <person name="Westbrook J."/>
            <person name="Gould F."/>
        </authorList>
    </citation>
    <scope>NUCLEOTIDE SEQUENCE [LARGE SCALE GENOMIC DNA]</scope>
    <source>
        <strain evidence="2">HvINT-</strain>
        <tissue evidence="2">Whole body</tissue>
    </source>
</reference>
<feature type="compositionally biased region" description="Basic and acidic residues" evidence="1">
    <location>
        <begin position="36"/>
        <end position="54"/>
    </location>
</feature>